<dbReference type="PANTHER" id="PTHR22916:SF51">
    <property type="entry name" value="GLYCOSYLTRANSFERASE EPSH-RELATED"/>
    <property type="match status" value="1"/>
</dbReference>
<organism evidence="4 5">
    <name type="scientific">Anaeromassilibacillus senegalensis</name>
    <dbReference type="NCBI Taxonomy" id="1673717"/>
    <lineage>
        <taxon>Bacteria</taxon>
        <taxon>Bacillati</taxon>
        <taxon>Bacillota</taxon>
        <taxon>Clostridia</taxon>
        <taxon>Eubacteriales</taxon>
        <taxon>Acutalibacteraceae</taxon>
        <taxon>Anaeromassilibacillus</taxon>
    </lineage>
</organism>
<evidence type="ECO:0000256" key="1">
    <source>
        <dbReference type="ARBA" id="ARBA00022676"/>
    </source>
</evidence>
<dbReference type="InterPro" id="IPR001173">
    <property type="entry name" value="Glyco_trans_2-like"/>
</dbReference>
<comment type="caution">
    <text evidence="4">The sequence shown here is derived from an EMBL/GenBank/DDBJ whole genome shotgun (WGS) entry which is preliminary data.</text>
</comment>
<dbReference type="Gene3D" id="3.90.550.10">
    <property type="entry name" value="Spore Coat Polysaccharide Biosynthesis Protein SpsA, Chain A"/>
    <property type="match status" value="1"/>
</dbReference>
<feature type="domain" description="Glycosyltransferase 2-like" evidence="3">
    <location>
        <begin position="18"/>
        <end position="142"/>
    </location>
</feature>
<dbReference type="SUPFAM" id="SSF53448">
    <property type="entry name" value="Nucleotide-diphospho-sugar transferases"/>
    <property type="match status" value="1"/>
</dbReference>
<dbReference type="EMBL" id="JAFBIT010000003">
    <property type="protein sequence ID" value="MCF2653121.1"/>
    <property type="molecule type" value="Genomic_DNA"/>
</dbReference>
<dbReference type="InterPro" id="IPR029044">
    <property type="entry name" value="Nucleotide-diphossugar_trans"/>
</dbReference>
<reference evidence="4 5" key="1">
    <citation type="submission" date="2020-12" db="EMBL/GenBank/DDBJ databases">
        <title>Whole genome sequences of gut porcine anaerobes.</title>
        <authorList>
            <person name="Kubasova T."/>
            <person name="Jahodarova E."/>
            <person name="Rychlik I."/>
        </authorList>
    </citation>
    <scope>NUCLEOTIDE SEQUENCE [LARGE SCALE GENOMIC DNA]</scope>
    <source>
        <strain evidence="4 5">An867</strain>
    </source>
</reference>
<protein>
    <submittedName>
        <fullName evidence="4">Glycosyltransferase</fullName>
    </submittedName>
</protein>
<gene>
    <name evidence="4" type="ORF">JQM67_10965</name>
</gene>
<dbReference type="Proteomes" id="UP001299220">
    <property type="component" value="Unassembled WGS sequence"/>
</dbReference>
<evidence type="ECO:0000256" key="2">
    <source>
        <dbReference type="ARBA" id="ARBA00022679"/>
    </source>
</evidence>
<evidence type="ECO:0000313" key="4">
    <source>
        <dbReference type="EMBL" id="MCF2653121.1"/>
    </source>
</evidence>
<evidence type="ECO:0000259" key="3">
    <source>
        <dbReference type="Pfam" id="PF00535"/>
    </source>
</evidence>
<dbReference type="CDD" id="cd00761">
    <property type="entry name" value="Glyco_tranf_GTA_type"/>
    <property type="match status" value="1"/>
</dbReference>
<evidence type="ECO:0000313" key="5">
    <source>
        <dbReference type="Proteomes" id="UP001299220"/>
    </source>
</evidence>
<proteinExistence type="predicted"/>
<name>A0ABS9CPQ2_9FIRM</name>
<accession>A0ABS9CPQ2</accession>
<keyword evidence="5" id="KW-1185">Reference proteome</keyword>
<sequence>MGLDYRKRRASVLKPLVSVIVPIYNAKDNIARCVESIRRQTYENLEILLLNDGSKDVSYPVCEMFAKADKRIVLIDKENSGVSATRNLGMRVATGKYLQFVDADDTLEPFATQLMVERAEEHSADLVIAAYNRITPYKEKKSSASYGDPLIPEKTELTERLAKFQTFGFLPAGFMTKEEFACGLMQEPASFYYGVMWNKLYRADLVRTHRDVECSEELTWSEDLYFNLSFIRYAERFCAVTTPVYNYYDTPGSAVHITKTRTMFSTRLSLLAYYKSLYEQLGLYEENKLQIFKYLIASAEA</sequence>
<keyword evidence="2" id="KW-0808">Transferase</keyword>
<dbReference type="PANTHER" id="PTHR22916">
    <property type="entry name" value="GLYCOSYLTRANSFERASE"/>
    <property type="match status" value="1"/>
</dbReference>
<keyword evidence="1" id="KW-0328">Glycosyltransferase</keyword>
<dbReference type="Pfam" id="PF00535">
    <property type="entry name" value="Glycos_transf_2"/>
    <property type="match status" value="1"/>
</dbReference>